<keyword evidence="2" id="KW-1185">Reference proteome</keyword>
<reference evidence="1 2" key="1">
    <citation type="journal article" date="2022" name="Nat. Microbiol.">
        <title>Three families of Asgard archaeal viruses identified in metagenome-assembled genomes.</title>
        <authorList>
            <person name="Medvedeva S."/>
            <person name="Sun J."/>
            <person name="Yutin N."/>
            <person name="Koonin E.V."/>
            <person name="Nunoura T."/>
            <person name="Rinke C."/>
            <person name="Krupovic M."/>
        </authorList>
    </citation>
    <scope>NUCLEOTIDE SEQUENCE [LARGE SCALE GENOMIC DNA]</scope>
    <source>
        <strain evidence="1">VerdaV2</strain>
    </source>
</reference>
<dbReference type="KEGG" id="vg:80402218"/>
<evidence type="ECO:0000313" key="1">
    <source>
        <dbReference type="EMBL" id="BDI54908.1"/>
    </source>
</evidence>
<dbReference type="RefSeq" id="YP_010772504.1">
    <property type="nucleotide sequence ID" value="NC_074645.1"/>
</dbReference>
<dbReference type="EMBL" id="LC711078">
    <property type="protein sequence ID" value="BDI54908.1"/>
    <property type="molecule type" value="Genomic_DNA"/>
</dbReference>
<sequence>MKAYLYDVFHRCDSITDWTPTACTLSVDSTQKVEGKYSIKMASNAATAGLMRYDRTVDWSEFGHIIFSVYHPGYTNEVGRISLYTDMLNYKTWTFDFAAVWTERSIDLSSTPDASLGTLDLSNITFIIVRQSSETTPGEDYYFDFFKGKSIDVTDNITYFKITEEMGMPSWADLKIKGESLDHFHAGLEMEVYDSDDVLSWTGRILYPESVMEGTKVVGKLRPLGSNSQFNNVYRKNFTTARSSDYVLKNVIDNALPKFTHDDEIDDFSALESKYDAKTKIQKLFNYLMMLERGVIHHKPDGEMFYNKYDNLTASGTSWNQNTEKVKIVSYTPNANRHITRTPVIGANNDLGQVYYVGKASDAAVQKYGINQLQPWRDSEITNYAEAKQLGDNLLVVYSMDTQMISLLTVGKKHVQVGYTIEFAWTGVFSIAQHNFLVTKRVWYPMNDICELELTDNILTRKAFNVRVINKFYDEDAQQSYEESDVPESTEDGTVQPLVSISQLRVAGVGGAHTLASHTSKTHQELTDYNAEANVKHLTDAQLTALHAIIHVLATTGPHTGTLPWTDLNKTGSNLTDLATRLHAGLSDAPANAHHVAFVKGDADALYSVLAHIHDNRYYTETELNDGQLDNRYYTEAEVNGLLHTRLHAITEIHDHSANNHKIFHSDGAGHVIELALGLDGQVLTSTGAASAPAFEAPAAGGAALQLPTWITTRGTVMTRDTAWHDVDISGTYGAEKHLVFLYIYTTDDAAGGTVAFRPKDSESVYTFYTHQVANTAYQKTIVVQTNTSGVFQYKAYAGLLSATYGILAVLTP</sequence>
<dbReference type="Proteomes" id="UP001162250">
    <property type="component" value="Segment"/>
</dbReference>
<protein>
    <submittedName>
        <fullName evidence="1">Baseplate/adhesin</fullName>
    </submittedName>
</protein>
<proteinExistence type="predicted"/>
<dbReference type="GeneID" id="80402218"/>
<accession>A0AA35CPJ9</accession>
<organism evidence="1 2">
    <name type="scientific">Thorarchaeia virus VerdaV2</name>
    <dbReference type="NCBI Taxonomy" id="3070171"/>
    <lineage>
        <taxon>Viruses</taxon>
        <taxon>Duplodnaviria</taxon>
        <taxon>Heunggongvirae</taxon>
        <taxon>Uroviricota</taxon>
        <taxon>Caudoviricetes</taxon>
        <taxon>Verdandiviridae</taxon>
        <taxon>Tonitrusvirus</taxon>
        <taxon>Tonitrusvirus shimokitaense</taxon>
    </lineage>
</organism>
<name>A0AA35CPJ9_9CAUD</name>
<evidence type="ECO:0000313" key="2">
    <source>
        <dbReference type="Proteomes" id="UP001162250"/>
    </source>
</evidence>